<keyword evidence="3 4" id="KW-0234">DNA repair</keyword>
<dbReference type="InterPro" id="IPR036890">
    <property type="entry name" value="HATPase_C_sf"/>
</dbReference>
<dbReference type="SUPFAM" id="SSF118116">
    <property type="entry name" value="DNA mismatch repair protein MutL"/>
    <property type="match status" value="1"/>
</dbReference>
<dbReference type="InterPro" id="IPR042121">
    <property type="entry name" value="MutL_C_regsub"/>
</dbReference>
<dbReference type="NCBIfam" id="TIGR00585">
    <property type="entry name" value="mutl"/>
    <property type="match status" value="1"/>
</dbReference>
<dbReference type="InterPro" id="IPR014721">
    <property type="entry name" value="Ribsml_uS5_D2-typ_fold_subgr"/>
</dbReference>
<proteinExistence type="inferred from homology"/>
<dbReference type="Pfam" id="PF01119">
    <property type="entry name" value="DNA_mis_repair"/>
    <property type="match status" value="1"/>
</dbReference>
<dbReference type="InterPro" id="IPR020568">
    <property type="entry name" value="Ribosomal_Su5_D2-typ_SF"/>
</dbReference>
<name>W9DQU9_METTI</name>
<dbReference type="Gene3D" id="3.30.1540.20">
    <property type="entry name" value="MutL, C-terminal domain, dimerisation subdomain"/>
    <property type="match status" value="1"/>
</dbReference>
<evidence type="ECO:0000256" key="1">
    <source>
        <dbReference type="ARBA" id="ARBA00006082"/>
    </source>
</evidence>
<dbReference type="InterPro" id="IPR020667">
    <property type="entry name" value="DNA_mismatch_repair_MutL"/>
</dbReference>
<comment type="caution">
    <text evidence="8">The sequence shown here is derived from an EMBL/GenBank/DDBJ whole genome shotgun (WGS) entry which is preliminary data.</text>
</comment>
<dbReference type="Gene3D" id="3.30.565.10">
    <property type="entry name" value="Histidine kinase-like ATPase, C-terminal domain"/>
    <property type="match status" value="1"/>
</dbReference>
<protein>
    <recommendedName>
        <fullName evidence="4">DNA mismatch repair protein MutL</fullName>
    </recommendedName>
</protein>
<dbReference type="SMART" id="SM00853">
    <property type="entry name" value="MutL_C"/>
    <property type="match status" value="1"/>
</dbReference>
<evidence type="ECO:0000313" key="9">
    <source>
        <dbReference type="Proteomes" id="UP000019483"/>
    </source>
</evidence>
<dbReference type="InterPro" id="IPR042120">
    <property type="entry name" value="MutL_C_dimsub"/>
</dbReference>
<dbReference type="GO" id="GO:0030983">
    <property type="term" value="F:mismatched DNA binding"/>
    <property type="evidence" value="ECO:0007669"/>
    <property type="project" value="InterPro"/>
</dbReference>
<feature type="compositionally biased region" description="Low complexity" evidence="5">
    <location>
        <begin position="396"/>
        <end position="411"/>
    </location>
</feature>
<dbReference type="CDD" id="cd16926">
    <property type="entry name" value="HATPase_MutL-MLH-PMS-like"/>
    <property type="match status" value="1"/>
</dbReference>
<reference evidence="8 9" key="1">
    <citation type="submission" date="2013-08" db="EMBL/GenBank/DDBJ databases">
        <authorList>
            <consortium name="DOE Joint Genome Institute"/>
            <person name="Eisen J."/>
            <person name="Huntemann M."/>
            <person name="Han J."/>
            <person name="Chen A."/>
            <person name="Kyrpides N."/>
            <person name="Mavromatis K."/>
            <person name="Markowitz V."/>
            <person name="Palaniappan K."/>
            <person name="Ivanova N."/>
            <person name="Schaumberg A."/>
            <person name="Pati A."/>
            <person name="Liolios K."/>
            <person name="Nordberg H.P."/>
            <person name="Cantor M.N."/>
            <person name="Hua S.X."/>
            <person name="Woyke T."/>
        </authorList>
    </citation>
    <scope>NUCLEOTIDE SEQUENCE [LARGE SCALE GENOMIC DNA]</scope>
    <source>
        <strain evidence="8 9">DSM 2278</strain>
    </source>
</reference>
<evidence type="ECO:0000259" key="6">
    <source>
        <dbReference type="SMART" id="SM00853"/>
    </source>
</evidence>
<dbReference type="InterPro" id="IPR002099">
    <property type="entry name" value="MutL/Mlh/PMS"/>
</dbReference>
<dbReference type="RefSeq" id="WP_023844926.1">
    <property type="nucleotide sequence ID" value="NZ_AZAJ01000001.1"/>
</dbReference>
<gene>
    <name evidence="4" type="primary">mutL</name>
    <name evidence="8" type="ORF">MettiDRAFT_1224</name>
</gene>
<dbReference type="SUPFAM" id="SSF55874">
    <property type="entry name" value="ATPase domain of HSP90 chaperone/DNA topoisomerase II/histidine kinase"/>
    <property type="match status" value="1"/>
</dbReference>
<dbReference type="GO" id="GO:0006298">
    <property type="term" value="P:mismatch repair"/>
    <property type="evidence" value="ECO:0007669"/>
    <property type="project" value="UniProtKB-UniRule"/>
</dbReference>
<keyword evidence="2 4" id="KW-0227">DNA damage</keyword>
<dbReference type="GO" id="GO:0140664">
    <property type="term" value="F:ATP-dependent DNA damage sensor activity"/>
    <property type="evidence" value="ECO:0007669"/>
    <property type="project" value="InterPro"/>
</dbReference>
<dbReference type="InterPro" id="IPR038973">
    <property type="entry name" value="MutL/Mlh/Pms-like"/>
</dbReference>
<dbReference type="HAMAP" id="MF_00149">
    <property type="entry name" value="DNA_mis_repair"/>
    <property type="match status" value="1"/>
</dbReference>
<dbReference type="Proteomes" id="UP000019483">
    <property type="component" value="Unassembled WGS sequence"/>
</dbReference>
<dbReference type="Gene3D" id="3.30.230.10">
    <property type="match status" value="1"/>
</dbReference>
<sequence length="692" mass="76233">MTEKSCDIKGSRIQLLDESTINKIAAGEVIERPASVVKELIENSIDAHATDVRVEIGGYGTKSMLVIDNGIGMSHTDASMAFKKHATSKINRIEDLDSILTMGFRGEALASIASVARVELVTRQEVDIEGTKVVVDTSGIKNITSTGAPVGTSILVNDLFYSTPARRKYLKSARTELAHIIDVVSRNALSHPDVSFTLVIDGKVNLRSPSSVKMLDSIVHLYGADVARSLVPLEYESDLLTISGYVSKPEFTRSGKDFQVFFINGRPIYSNQLSNAVRLGYYTLLPKGRYPAAFLNFIINPVNVDVNVHPAKREVRLSHEKEIGVMIIAAVEEALAKESLVPEVQLDKKDVPVQSRLNISGTKTISSPSPSSSTPEDKQAAYGSVESGKPSDGYVSSSQSASISSGSSVSSYDYRDSDLTHKEEKAPKKPTSEFESESSSPIIISDEEPVGKTKTNVVKEEKEPYHYPAIDTHRRLKRSERLQTSVSSEGAAELEELKASFNPSGVKVFGQYADLYILTEMDGKLVLIDQHAAHERIMYEQVLRMQDMGWQELITPITLDLSQKEIAIIEDFIPQLEEMGFSISEFGPKSYVVTTVPSIFGKLEDTDVIHDIISDLLSVGRVKEDTERYDLLCSTMACRAAIKAGAICNIKQMEELIRQLMNCNNPYTCPHGRPTMISFTKDELAKLFKRTG</sequence>
<dbReference type="CDD" id="cd00782">
    <property type="entry name" value="MutL_Trans"/>
    <property type="match status" value="1"/>
</dbReference>
<dbReference type="Pfam" id="PF13589">
    <property type="entry name" value="HATPase_c_3"/>
    <property type="match status" value="1"/>
</dbReference>
<dbReference type="PANTHER" id="PTHR10073:SF12">
    <property type="entry name" value="DNA MISMATCH REPAIR PROTEIN MLH1"/>
    <property type="match status" value="1"/>
</dbReference>
<organism evidence="8 9">
    <name type="scientific">Methanolobus tindarius DSM 2278</name>
    <dbReference type="NCBI Taxonomy" id="1090322"/>
    <lineage>
        <taxon>Archaea</taxon>
        <taxon>Methanobacteriati</taxon>
        <taxon>Methanobacteriota</taxon>
        <taxon>Stenosarchaea group</taxon>
        <taxon>Methanomicrobia</taxon>
        <taxon>Methanosarcinales</taxon>
        <taxon>Methanosarcinaceae</taxon>
        <taxon>Methanolobus</taxon>
    </lineage>
</organism>
<evidence type="ECO:0000256" key="3">
    <source>
        <dbReference type="ARBA" id="ARBA00023204"/>
    </source>
</evidence>
<dbReference type="PANTHER" id="PTHR10073">
    <property type="entry name" value="DNA MISMATCH REPAIR PROTEIN MLH, PMS, MUTL"/>
    <property type="match status" value="1"/>
</dbReference>
<keyword evidence="9" id="KW-1185">Reference proteome</keyword>
<dbReference type="AlphaFoldDB" id="W9DQU9"/>
<dbReference type="Gene3D" id="3.30.1370.100">
    <property type="entry name" value="MutL, C-terminal domain, regulatory subdomain"/>
    <property type="match status" value="1"/>
</dbReference>
<accession>W9DQU9</accession>
<feature type="compositionally biased region" description="Basic and acidic residues" evidence="5">
    <location>
        <begin position="413"/>
        <end position="432"/>
    </location>
</feature>
<feature type="domain" description="MutL C-terminal dimerisation" evidence="6">
    <location>
        <begin position="508"/>
        <end position="648"/>
    </location>
</feature>
<dbReference type="InterPro" id="IPR013507">
    <property type="entry name" value="DNA_mismatch_S5_2-like"/>
</dbReference>
<dbReference type="GO" id="GO:0032300">
    <property type="term" value="C:mismatch repair complex"/>
    <property type="evidence" value="ECO:0007669"/>
    <property type="project" value="InterPro"/>
</dbReference>
<dbReference type="InterPro" id="IPR014762">
    <property type="entry name" value="DNA_mismatch_repair_CS"/>
</dbReference>
<evidence type="ECO:0000313" key="8">
    <source>
        <dbReference type="EMBL" id="ETA67790.1"/>
    </source>
</evidence>
<dbReference type="FunFam" id="3.30.565.10:FF:000003">
    <property type="entry name" value="DNA mismatch repair endonuclease MutL"/>
    <property type="match status" value="1"/>
</dbReference>
<dbReference type="InterPro" id="IPR014790">
    <property type="entry name" value="MutL_C"/>
</dbReference>
<dbReference type="Pfam" id="PF08676">
    <property type="entry name" value="MutL_C"/>
    <property type="match status" value="1"/>
</dbReference>
<feature type="compositionally biased region" description="Low complexity" evidence="5">
    <location>
        <begin position="360"/>
        <end position="374"/>
    </location>
</feature>
<dbReference type="STRING" id="1090322.MettiDRAFT_1224"/>
<dbReference type="SUPFAM" id="SSF54211">
    <property type="entry name" value="Ribosomal protein S5 domain 2-like"/>
    <property type="match status" value="1"/>
</dbReference>
<comment type="similarity">
    <text evidence="1 4">Belongs to the DNA mismatch repair MutL/HexB family.</text>
</comment>
<evidence type="ECO:0000256" key="5">
    <source>
        <dbReference type="SAM" id="MobiDB-lite"/>
    </source>
</evidence>
<dbReference type="PROSITE" id="PS00058">
    <property type="entry name" value="DNA_MISMATCH_REPAIR_1"/>
    <property type="match status" value="1"/>
</dbReference>
<feature type="region of interest" description="Disordered" evidence="5">
    <location>
        <begin position="357"/>
        <end position="452"/>
    </location>
</feature>
<dbReference type="EMBL" id="AZAJ01000001">
    <property type="protein sequence ID" value="ETA67790.1"/>
    <property type="molecule type" value="Genomic_DNA"/>
</dbReference>
<dbReference type="GO" id="GO:0005524">
    <property type="term" value="F:ATP binding"/>
    <property type="evidence" value="ECO:0007669"/>
    <property type="project" value="InterPro"/>
</dbReference>
<dbReference type="SMART" id="SM01340">
    <property type="entry name" value="DNA_mis_repair"/>
    <property type="match status" value="1"/>
</dbReference>
<evidence type="ECO:0000256" key="2">
    <source>
        <dbReference type="ARBA" id="ARBA00022763"/>
    </source>
</evidence>
<evidence type="ECO:0000256" key="4">
    <source>
        <dbReference type="HAMAP-Rule" id="MF_00149"/>
    </source>
</evidence>
<comment type="function">
    <text evidence="4">This protein is involved in the repair of mismatches in DNA. It is required for dam-dependent methyl-directed DNA mismatch repair. May act as a 'molecular matchmaker', a protein that promotes the formation of a stable complex between two or more DNA-binding proteins in an ATP-dependent manner without itself being part of a final effector complex.</text>
</comment>
<evidence type="ECO:0000259" key="7">
    <source>
        <dbReference type="SMART" id="SM01340"/>
    </source>
</evidence>
<dbReference type="GO" id="GO:0016887">
    <property type="term" value="F:ATP hydrolysis activity"/>
    <property type="evidence" value="ECO:0007669"/>
    <property type="project" value="InterPro"/>
</dbReference>
<feature type="domain" description="DNA mismatch repair protein S5" evidence="7">
    <location>
        <begin position="218"/>
        <end position="336"/>
    </location>
</feature>
<dbReference type="InterPro" id="IPR037198">
    <property type="entry name" value="MutL_C_sf"/>
</dbReference>